<dbReference type="InterPro" id="IPR015324">
    <property type="entry name" value="Ribosomal_Rsm22-like"/>
</dbReference>
<evidence type="ECO:0000256" key="2">
    <source>
        <dbReference type="ARBA" id="ARBA00022723"/>
    </source>
</evidence>
<protein>
    <submittedName>
        <fullName evidence="8">Methyltransferase-like protein 17, mitochondrial</fullName>
    </submittedName>
</protein>
<evidence type="ECO:0000256" key="1">
    <source>
        <dbReference type="ARBA" id="ARBA00004173"/>
    </source>
</evidence>
<evidence type="ECO:0000313" key="8">
    <source>
        <dbReference type="EMBL" id="KAG5444277.1"/>
    </source>
</evidence>
<evidence type="ECO:0000256" key="4">
    <source>
        <dbReference type="ARBA" id="ARBA00023004"/>
    </source>
</evidence>
<dbReference type="InParanoid" id="A0A3R7F0Y8"/>
<dbReference type="AlphaFoldDB" id="A0A3R7F0Y8"/>
<dbReference type="EMBL" id="NIRI02000056">
    <property type="protein sequence ID" value="KAG5444277.1"/>
    <property type="molecule type" value="Genomic_DNA"/>
</dbReference>
<dbReference type="PANTHER" id="PTHR13184:SF5">
    <property type="entry name" value="METHYLTRANSFERASE-LIKE PROTEIN 17, MITOCHONDRIAL"/>
    <property type="match status" value="1"/>
</dbReference>
<evidence type="ECO:0000256" key="6">
    <source>
        <dbReference type="ARBA" id="ARBA00023128"/>
    </source>
</evidence>
<keyword evidence="4" id="KW-0408">Iron</keyword>
<dbReference type="PANTHER" id="PTHR13184">
    <property type="entry name" value="37S RIBOSOMAL PROTEIN S22"/>
    <property type="match status" value="1"/>
</dbReference>
<evidence type="ECO:0000256" key="7">
    <source>
        <dbReference type="ARBA" id="ARBA00045681"/>
    </source>
</evidence>
<dbReference type="InterPro" id="IPR052571">
    <property type="entry name" value="Mt_RNA_Methyltransferase"/>
</dbReference>
<keyword evidence="5" id="KW-0411">Iron-sulfur</keyword>
<name>A0A3R7F0Y8_CLOSI</name>
<proteinExistence type="predicted"/>
<reference evidence="8 9" key="1">
    <citation type="journal article" date="2018" name="Biotechnol. Adv.">
        <title>Improved genomic resources and new bioinformatic workflow for the carcinogenic parasite Clonorchis sinensis: Biotechnological implications.</title>
        <authorList>
            <person name="Wang D."/>
            <person name="Korhonen P.K."/>
            <person name="Gasser R.B."/>
            <person name="Young N.D."/>
        </authorList>
    </citation>
    <scope>NUCLEOTIDE SEQUENCE [LARGE SCALE GENOMIC DNA]</scope>
    <source>
        <strain evidence="8">Cs-k2</strain>
    </source>
</reference>
<dbReference type="Proteomes" id="UP000286415">
    <property type="component" value="Unassembled WGS sequence"/>
</dbReference>
<reference evidence="8 9" key="2">
    <citation type="journal article" date="2021" name="Genomics">
        <title>High-quality reference genome for Clonorchis sinensis.</title>
        <authorList>
            <person name="Young N.D."/>
            <person name="Stroehlein A.J."/>
            <person name="Kinkar L."/>
            <person name="Wang T."/>
            <person name="Sohn W.M."/>
            <person name="Chang B.C.H."/>
            <person name="Kaur P."/>
            <person name="Weisz D."/>
            <person name="Dudchenko O."/>
            <person name="Aiden E.L."/>
            <person name="Korhonen P.K."/>
            <person name="Gasser R.B."/>
        </authorList>
    </citation>
    <scope>NUCLEOTIDE SEQUENCE [LARGE SCALE GENOMIC DNA]</scope>
    <source>
        <strain evidence="8">Cs-k2</strain>
    </source>
</reference>
<dbReference type="GO" id="GO:0005763">
    <property type="term" value="C:mitochondrial small ribosomal subunit"/>
    <property type="evidence" value="ECO:0007669"/>
    <property type="project" value="TreeGrafter"/>
</dbReference>
<gene>
    <name evidence="8" type="ORF">CSKR_104544</name>
</gene>
<evidence type="ECO:0000256" key="5">
    <source>
        <dbReference type="ARBA" id="ARBA00023014"/>
    </source>
</evidence>
<organism evidence="8 9">
    <name type="scientific">Clonorchis sinensis</name>
    <name type="common">Chinese liver fluke</name>
    <dbReference type="NCBI Taxonomy" id="79923"/>
    <lineage>
        <taxon>Eukaryota</taxon>
        <taxon>Metazoa</taxon>
        <taxon>Spiralia</taxon>
        <taxon>Lophotrochozoa</taxon>
        <taxon>Platyhelminthes</taxon>
        <taxon>Trematoda</taxon>
        <taxon>Digenea</taxon>
        <taxon>Opisthorchiida</taxon>
        <taxon>Opisthorchiata</taxon>
        <taxon>Opisthorchiidae</taxon>
        <taxon>Clonorchis</taxon>
    </lineage>
</organism>
<dbReference type="GO" id="GO:0006412">
    <property type="term" value="P:translation"/>
    <property type="evidence" value="ECO:0007669"/>
    <property type="project" value="InterPro"/>
</dbReference>
<dbReference type="GO" id="GO:0003735">
    <property type="term" value="F:structural constituent of ribosome"/>
    <property type="evidence" value="ECO:0007669"/>
    <property type="project" value="TreeGrafter"/>
</dbReference>
<evidence type="ECO:0000313" key="9">
    <source>
        <dbReference type="Proteomes" id="UP000286415"/>
    </source>
</evidence>
<comment type="function">
    <text evidence="7">Mitochondrial ribosome (mitoribosome) assembly factor. Binds at the interface of the head and body domains of the mitochondrial small ribosomal subunit (mt-SSU), occluding the mRNA channel and preventing compaction of the head domain towards the body. Probable inactive methyltransferase: retains the characteristic folding and ability to bind S-adenosyl-L-methionine, but it probably lost its methyltransferase activity.</text>
</comment>
<dbReference type="Pfam" id="PF09243">
    <property type="entry name" value="Rsm22"/>
    <property type="match status" value="1"/>
</dbReference>
<keyword evidence="2" id="KW-0479">Metal-binding</keyword>
<comment type="subcellular location">
    <subcellularLocation>
        <location evidence="1">Mitochondrion</location>
    </subcellularLocation>
</comment>
<keyword evidence="9" id="KW-1185">Reference proteome</keyword>
<dbReference type="GO" id="GO:0032259">
    <property type="term" value="P:methylation"/>
    <property type="evidence" value="ECO:0007669"/>
    <property type="project" value="UniProtKB-KW"/>
</dbReference>
<sequence>MSYSSKLVRGALRYRTAKTLESVLGTNISADPDGSSSSAASRLKLHPCFLSLPALALPAQLDRAAINYLREHSLSSPKAIESRAELMNNYLWSRQLSFDTQAIHRTLSSDGGVPEIGNVDACDPELAQAVECHPEEQLTQIRKGALRKMKQEALDEWKSITYSGHNCELYLTARLAPNFASVCRVLYEIRKRCPKFIPRNLFDFGSGLGTVTWAVNTVWPVGCVKEHLMFEPSADMTRLSEFMLQKNLVVKSPETIFPGVYHRRFLPANSQQYDLVVSAHSLMELPGTKSRHRVLSNLWNKTSDFLVLVEQGTKAGFTAILEARDWLVTEGGGDVFFFAPCPHKLICGKADSVCNISVQYYPFGLTVEKNEPSTELISYLVVSRGDWRRHQSPVIEEDPQFLPRLVSYGLNSEKVLVHDICLPDGNVERTSFSKKSTDKPLYYYLRHAKAGDILPCVQRTDFEMDGMPDPVVNED</sequence>
<dbReference type="OrthoDB" id="421327at2759"/>
<keyword evidence="3" id="KW-0809">Transit peptide</keyword>
<dbReference type="GO" id="GO:0008168">
    <property type="term" value="F:methyltransferase activity"/>
    <property type="evidence" value="ECO:0007669"/>
    <property type="project" value="UniProtKB-KW"/>
</dbReference>
<comment type="caution">
    <text evidence="8">The sequence shown here is derived from an EMBL/GenBank/DDBJ whole genome shotgun (WGS) entry which is preliminary data.</text>
</comment>
<evidence type="ECO:0000256" key="3">
    <source>
        <dbReference type="ARBA" id="ARBA00022946"/>
    </source>
</evidence>
<accession>A0A3R7F0Y8</accession>
<keyword evidence="6" id="KW-0496">Mitochondrion</keyword>
<dbReference type="FunCoup" id="A0A3R7F0Y8">
    <property type="interactions" value="964"/>
</dbReference>
<dbReference type="GO" id="GO:0051536">
    <property type="term" value="F:iron-sulfur cluster binding"/>
    <property type="evidence" value="ECO:0007669"/>
    <property type="project" value="UniProtKB-KW"/>
</dbReference>
<dbReference type="GO" id="GO:0046872">
    <property type="term" value="F:metal ion binding"/>
    <property type="evidence" value="ECO:0007669"/>
    <property type="project" value="UniProtKB-KW"/>
</dbReference>
<dbReference type="STRING" id="79923.A0A3R7F0Y8"/>